<organism evidence="1 2">
    <name type="scientific">Acidiphilium acidophilum</name>
    <name type="common">Thiobacillus acidophilus</name>
    <dbReference type="NCBI Taxonomy" id="76588"/>
    <lineage>
        <taxon>Bacteria</taxon>
        <taxon>Pseudomonadati</taxon>
        <taxon>Pseudomonadota</taxon>
        <taxon>Alphaproteobacteria</taxon>
        <taxon>Acetobacterales</taxon>
        <taxon>Acidocellaceae</taxon>
        <taxon>Acidiphilium</taxon>
    </lineage>
</organism>
<dbReference type="Proteomes" id="UP001279553">
    <property type="component" value="Unassembled WGS sequence"/>
</dbReference>
<dbReference type="InterPro" id="IPR052022">
    <property type="entry name" value="26kDa_periplasmic_antigen"/>
</dbReference>
<dbReference type="Gene3D" id="3.30.110.170">
    <property type="entry name" value="Protein of unknown function (DUF541), domain 1"/>
    <property type="match status" value="1"/>
</dbReference>
<dbReference type="AlphaFoldDB" id="A0AAW9DNP5"/>
<dbReference type="InterPro" id="IPR007497">
    <property type="entry name" value="SIMPL/DUF541"/>
</dbReference>
<dbReference type="PANTHER" id="PTHR34387">
    <property type="entry name" value="SLR1258 PROTEIN"/>
    <property type="match status" value="1"/>
</dbReference>
<comment type="caution">
    <text evidence="1">The sequence shown here is derived from an EMBL/GenBank/DDBJ whole genome shotgun (WGS) entry which is preliminary data.</text>
</comment>
<protein>
    <submittedName>
        <fullName evidence="1">SIMPL domain-containing protein</fullName>
    </submittedName>
</protein>
<name>A0AAW9DNP5_ACIAO</name>
<dbReference type="PANTHER" id="PTHR34387:SF1">
    <property type="entry name" value="PERIPLASMIC IMMUNOGENIC PROTEIN"/>
    <property type="match status" value="1"/>
</dbReference>
<sequence>MKTLVPGRSAALRLGVATLIAALAWSLGSATIRAAPSTPPPTQLSLAVTGHADHAPDQMLATLTVESQSPSPAKAQADVNRRMAALLAGARALKGLRATTGSYSVEPTDQKRTRWRAEQTATLTFDAAPDTAAAAPVRKLIGTFQHDGILLDSIGAGLSEAALRQTRSAAIADAVGQMRAEARAAATALGATVGPVTHMQIATRSPIRPMMMMATRAAPSGPQVQAGPISEEINLSATITLSNR</sequence>
<dbReference type="RefSeq" id="WP_319613591.1">
    <property type="nucleotide sequence ID" value="NZ_JAWXYB010000018.1"/>
</dbReference>
<dbReference type="EMBL" id="JAWXYB010000018">
    <property type="protein sequence ID" value="MDX5930658.1"/>
    <property type="molecule type" value="Genomic_DNA"/>
</dbReference>
<reference evidence="1 2" key="1">
    <citation type="submission" date="2023-11" db="EMBL/GenBank/DDBJ databases">
        <title>MicrobeMod: A computational toolkit for identifying prokaryotic methylation and restriction-modification with nanopore sequencing.</title>
        <authorList>
            <person name="Crits-Christoph A."/>
            <person name="Kang S.C."/>
            <person name="Lee H."/>
            <person name="Ostrov N."/>
        </authorList>
    </citation>
    <scope>NUCLEOTIDE SEQUENCE [LARGE SCALE GENOMIC DNA]</scope>
    <source>
        <strain evidence="1 2">DSMZ 700</strain>
    </source>
</reference>
<accession>A0AAW9DNP5</accession>
<dbReference type="Gene3D" id="3.30.70.2970">
    <property type="entry name" value="Protein of unknown function (DUF541), domain 2"/>
    <property type="match status" value="1"/>
</dbReference>
<dbReference type="GO" id="GO:0006974">
    <property type="term" value="P:DNA damage response"/>
    <property type="evidence" value="ECO:0007669"/>
    <property type="project" value="TreeGrafter"/>
</dbReference>
<dbReference type="Pfam" id="PF04402">
    <property type="entry name" value="SIMPL"/>
    <property type="match status" value="1"/>
</dbReference>
<proteinExistence type="predicted"/>
<evidence type="ECO:0000313" key="2">
    <source>
        <dbReference type="Proteomes" id="UP001279553"/>
    </source>
</evidence>
<keyword evidence="2" id="KW-1185">Reference proteome</keyword>
<evidence type="ECO:0000313" key="1">
    <source>
        <dbReference type="EMBL" id="MDX5930658.1"/>
    </source>
</evidence>
<gene>
    <name evidence="1" type="ORF">SIL87_07770</name>
</gene>